<organism evidence="1 2">
    <name type="scientific">Araneus ventricosus</name>
    <name type="common">Orbweaver spider</name>
    <name type="synonym">Epeira ventricosa</name>
    <dbReference type="NCBI Taxonomy" id="182803"/>
    <lineage>
        <taxon>Eukaryota</taxon>
        <taxon>Metazoa</taxon>
        <taxon>Ecdysozoa</taxon>
        <taxon>Arthropoda</taxon>
        <taxon>Chelicerata</taxon>
        <taxon>Arachnida</taxon>
        <taxon>Araneae</taxon>
        <taxon>Araneomorphae</taxon>
        <taxon>Entelegynae</taxon>
        <taxon>Araneoidea</taxon>
        <taxon>Araneidae</taxon>
        <taxon>Araneus</taxon>
    </lineage>
</organism>
<sequence>MARHHSAPFNFFSPSIHGGSMRIALPVTPIPQGYRSFLLLKQVSLSRFRERASHLSPTGLHFVVFTIAKEPRISVGSHRSHFSCMTQHSKWITNEDENPNFSTSSRQFSYDLRFGSGIWSDATEIAWSGGTVNVQLYKENGLF</sequence>
<protein>
    <submittedName>
        <fullName evidence="1">Uncharacterized protein</fullName>
    </submittedName>
</protein>
<evidence type="ECO:0000313" key="2">
    <source>
        <dbReference type="Proteomes" id="UP000499080"/>
    </source>
</evidence>
<keyword evidence="2" id="KW-1185">Reference proteome</keyword>
<reference evidence="1 2" key="1">
    <citation type="journal article" date="2019" name="Sci. Rep.">
        <title>Orb-weaving spider Araneus ventricosus genome elucidates the spidroin gene catalogue.</title>
        <authorList>
            <person name="Kono N."/>
            <person name="Nakamura H."/>
            <person name="Ohtoshi R."/>
            <person name="Moran D.A.P."/>
            <person name="Shinohara A."/>
            <person name="Yoshida Y."/>
            <person name="Fujiwara M."/>
            <person name="Mori M."/>
            <person name="Tomita M."/>
            <person name="Arakawa K."/>
        </authorList>
    </citation>
    <scope>NUCLEOTIDE SEQUENCE [LARGE SCALE GENOMIC DNA]</scope>
</reference>
<dbReference type="AlphaFoldDB" id="A0A4Y2LX80"/>
<evidence type="ECO:0000313" key="1">
    <source>
        <dbReference type="EMBL" id="GBN19415.1"/>
    </source>
</evidence>
<proteinExistence type="predicted"/>
<gene>
    <name evidence="1" type="ORF">AVEN_138158_1</name>
</gene>
<dbReference type="EMBL" id="BGPR01006488">
    <property type="protein sequence ID" value="GBN19415.1"/>
    <property type="molecule type" value="Genomic_DNA"/>
</dbReference>
<name>A0A4Y2LX80_ARAVE</name>
<comment type="caution">
    <text evidence="1">The sequence shown here is derived from an EMBL/GenBank/DDBJ whole genome shotgun (WGS) entry which is preliminary data.</text>
</comment>
<dbReference type="Proteomes" id="UP000499080">
    <property type="component" value="Unassembled WGS sequence"/>
</dbReference>
<accession>A0A4Y2LX80</accession>